<feature type="transmembrane region" description="Helical" evidence="1">
    <location>
        <begin position="142"/>
        <end position="160"/>
    </location>
</feature>
<keyword evidence="1" id="KW-0812">Transmembrane</keyword>
<dbReference type="RefSeq" id="WP_145082904.1">
    <property type="nucleotide sequence ID" value="NZ_VLKH01000004.1"/>
</dbReference>
<name>A0A562JC24_9FIRM</name>
<keyword evidence="3" id="KW-1185">Reference proteome</keyword>
<dbReference type="Pfam" id="PF14045">
    <property type="entry name" value="YIEGIA"/>
    <property type="match status" value="1"/>
</dbReference>
<feature type="transmembrane region" description="Helical" evidence="1">
    <location>
        <begin position="43"/>
        <end position="65"/>
    </location>
</feature>
<evidence type="ECO:0000256" key="1">
    <source>
        <dbReference type="SAM" id="Phobius"/>
    </source>
</evidence>
<accession>A0A562JC24</accession>
<sequence>MKEEIISQQQLIFIGTAVVMGSLARILTIIQDYRQYPSYPNGYLLNLVSGIVAAGLGAVVVPAFITKNYSAITFLTLGIQHFRDIRKLEKESLKDVDTTEYAKRGNAYIDGISKTYEARNYFALLVSLTTGITMHAVNSPIIWVNIIVGVIAGTITFLILRRFSKGHNVGDLAEVKIGKIEVRNSELYVDNIFVTNLLGTDNSRKLVQSEGIGAVIIPKKEHFRITLDNYGQRQAILFEVCRRLGVKRYNFIRKQFSTGKIALAIVPIIRDEGAFVDTIKQTPILENVKKNPELMKSPLEDK</sequence>
<feature type="transmembrane region" description="Helical" evidence="1">
    <location>
        <begin position="12"/>
        <end position="31"/>
    </location>
</feature>
<gene>
    <name evidence="2" type="ORF">LY60_02034</name>
</gene>
<evidence type="ECO:0000313" key="2">
    <source>
        <dbReference type="EMBL" id="TWH80772.1"/>
    </source>
</evidence>
<dbReference type="Proteomes" id="UP000315343">
    <property type="component" value="Unassembled WGS sequence"/>
</dbReference>
<evidence type="ECO:0008006" key="4">
    <source>
        <dbReference type="Google" id="ProtNLM"/>
    </source>
</evidence>
<proteinExistence type="predicted"/>
<protein>
    <recommendedName>
        <fullName evidence="4">YIEGIA protein</fullName>
    </recommendedName>
</protein>
<dbReference type="InterPro" id="IPR025918">
    <property type="entry name" value="YIEGIA"/>
</dbReference>
<dbReference type="AlphaFoldDB" id="A0A562JC24"/>
<evidence type="ECO:0000313" key="3">
    <source>
        <dbReference type="Proteomes" id="UP000315343"/>
    </source>
</evidence>
<organism evidence="2 3">
    <name type="scientific">Sedimentibacter saalensis</name>
    <dbReference type="NCBI Taxonomy" id="130788"/>
    <lineage>
        <taxon>Bacteria</taxon>
        <taxon>Bacillati</taxon>
        <taxon>Bacillota</taxon>
        <taxon>Tissierellia</taxon>
        <taxon>Sedimentibacter</taxon>
    </lineage>
</organism>
<keyword evidence="1" id="KW-0472">Membrane</keyword>
<dbReference type="OrthoDB" id="1846546at2"/>
<comment type="caution">
    <text evidence="2">The sequence shown here is derived from an EMBL/GenBank/DDBJ whole genome shotgun (WGS) entry which is preliminary data.</text>
</comment>
<keyword evidence="1" id="KW-1133">Transmembrane helix</keyword>
<feature type="transmembrane region" description="Helical" evidence="1">
    <location>
        <begin position="118"/>
        <end position="136"/>
    </location>
</feature>
<dbReference type="EMBL" id="VLKH01000004">
    <property type="protein sequence ID" value="TWH80772.1"/>
    <property type="molecule type" value="Genomic_DNA"/>
</dbReference>
<reference evidence="2 3" key="1">
    <citation type="submission" date="2019-07" db="EMBL/GenBank/DDBJ databases">
        <title>Genomic Encyclopedia of Type Strains, Phase I: the one thousand microbial genomes (KMG-I) project.</title>
        <authorList>
            <person name="Kyrpides N."/>
        </authorList>
    </citation>
    <scope>NUCLEOTIDE SEQUENCE [LARGE SCALE GENOMIC DNA]</scope>
    <source>
        <strain evidence="2 3">DSM 13558</strain>
    </source>
</reference>